<dbReference type="PANTHER" id="PTHR42960:SF1">
    <property type="entry name" value="YCF46 PROTEIN"/>
    <property type="match status" value="1"/>
</dbReference>
<evidence type="ECO:0000256" key="1">
    <source>
        <dbReference type="ARBA" id="ARBA00022741"/>
    </source>
</evidence>
<dbReference type="Pfam" id="PF00004">
    <property type="entry name" value="AAA"/>
    <property type="match status" value="1"/>
</dbReference>
<dbReference type="RefSeq" id="WP_069381162.1">
    <property type="nucleotide sequence ID" value="NZ_CP017141.1"/>
</dbReference>
<evidence type="ECO:0000256" key="3">
    <source>
        <dbReference type="ARBA" id="ARBA00038088"/>
    </source>
</evidence>
<dbReference type="InterPro" id="IPR052381">
    <property type="entry name" value="AAA_domain_protein"/>
</dbReference>
<evidence type="ECO:0000313" key="7">
    <source>
        <dbReference type="Proteomes" id="UP000094313"/>
    </source>
</evidence>
<dbReference type="InterPro" id="IPR003593">
    <property type="entry name" value="AAA+_ATPase"/>
</dbReference>
<dbReference type="KEGG" id="psty:BFS30_21455"/>
<dbReference type="SMART" id="SM00382">
    <property type="entry name" value="AAA"/>
    <property type="match status" value="1"/>
</dbReference>
<dbReference type="EMBL" id="CP017141">
    <property type="protein sequence ID" value="AOM79500.1"/>
    <property type="molecule type" value="Genomic_DNA"/>
</dbReference>
<accession>A0A1D7QLG8</accession>
<dbReference type="GO" id="GO:0005524">
    <property type="term" value="F:ATP binding"/>
    <property type="evidence" value="ECO:0007669"/>
    <property type="project" value="UniProtKB-KW"/>
</dbReference>
<dbReference type="Proteomes" id="UP000094313">
    <property type="component" value="Chromosome"/>
</dbReference>
<evidence type="ECO:0000313" key="6">
    <source>
        <dbReference type="EMBL" id="AOM79500.1"/>
    </source>
</evidence>
<keyword evidence="7" id="KW-1185">Reference proteome</keyword>
<sequence length="517" mass="57573">MANKIEFKTSLLRMFRARIPFISIRSIERARVLEIVQQLAEEINIPIYVHSLSHGTIDIKTRKSVNDDRSVAGGLDYAVQHISQRHNLTFVFNEVSDIEDDNLVSRHIYDCVVQAIERGGSICLITTKSIWPQLQRMGMTIALDAPNEEEMLEVVKDCVMPYKGSIPLEWDETDYKMAATVLANMTKIEAENVLATQMAKGSLTKDDIRELSNAKDRLFSDISGLEKVKIDPSTLSVAGLMGLQNWLDHQKQLLTADLKARKMRPPRGVLLVGVPGCGKSLSAKFVAANWNLPLYRLDLAAIHGQYLGQSENRLKEALASADHAAPCILWIDEIEKGLAGAISSNDGGTSNRMVGQFLFWLQESEAKVFVVSTANDVSKLPPELLRRGRFDELFFIDLPAEEERKDIINLYIRRNLLTQPSEIILARLVEISEGFAGSDLEGAVRDVAIQAIIHGDAVVDDELFEKCFRNVVPLSKTAPEKIDAIRTWGRERAVPASGVSWNVTSHDSVTGTRSIII</sequence>
<dbReference type="Gene3D" id="1.10.8.60">
    <property type="match status" value="1"/>
</dbReference>
<gene>
    <name evidence="6" type="ORF">BFS30_21455</name>
</gene>
<evidence type="ECO:0000259" key="5">
    <source>
        <dbReference type="SMART" id="SM00382"/>
    </source>
</evidence>
<dbReference type="AlphaFoldDB" id="A0A1D7QLG8"/>
<dbReference type="InterPro" id="IPR003959">
    <property type="entry name" value="ATPase_AAA_core"/>
</dbReference>
<name>A0A1D7QLG8_9SPHI</name>
<protein>
    <recommendedName>
        <fullName evidence="4">Uncharacterized AAA domain-containing protein ycf46</fullName>
    </recommendedName>
</protein>
<dbReference type="PANTHER" id="PTHR42960">
    <property type="entry name" value="YCF46 PROTEIN"/>
    <property type="match status" value="1"/>
</dbReference>
<evidence type="ECO:0000256" key="2">
    <source>
        <dbReference type="ARBA" id="ARBA00022840"/>
    </source>
</evidence>
<organism evidence="6 7">
    <name type="scientific">Pedobacter steynii</name>
    <dbReference type="NCBI Taxonomy" id="430522"/>
    <lineage>
        <taxon>Bacteria</taxon>
        <taxon>Pseudomonadati</taxon>
        <taxon>Bacteroidota</taxon>
        <taxon>Sphingobacteriia</taxon>
        <taxon>Sphingobacteriales</taxon>
        <taxon>Sphingobacteriaceae</taxon>
        <taxon>Pedobacter</taxon>
    </lineage>
</organism>
<evidence type="ECO:0000256" key="4">
    <source>
        <dbReference type="ARBA" id="ARBA00040480"/>
    </source>
</evidence>
<dbReference type="InterPro" id="IPR027417">
    <property type="entry name" value="P-loop_NTPase"/>
</dbReference>
<keyword evidence="2" id="KW-0067">ATP-binding</keyword>
<keyword evidence="1" id="KW-0547">Nucleotide-binding</keyword>
<dbReference type="SUPFAM" id="SSF52540">
    <property type="entry name" value="P-loop containing nucleoside triphosphate hydrolases"/>
    <property type="match status" value="2"/>
</dbReference>
<dbReference type="GO" id="GO:0016887">
    <property type="term" value="F:ATP hydrolysis activity"/>
    <property type="evidence" value="ECO:0007669"/>
    <property type="project" value="InterPro"/>
</dbReference>
<feature type="domain" description="AAA+ ATPase" evidence="5">
    <location>
        <begin position="265"/>
        <end position="400"/>
    </location>
</feature>
<reference evidence="6 7" key="1">
    <citation type="submission" date="2016-08" db="EMBL/GenBank/DDBJ databases">
        <authorList>
            <person name="Seilhamer J.J."/>
        </authorList>
    </citation>
    <scope>NUCLEOTIDE SEQUENCE [LARGE SCALE GENOMIC DNA]</scope>
    <source>
        <strain evidence="6 7">DX4</strain>
    </source>
</reference>
<dbReference type="Gene3D" id="3.40.50.300">
    <property type="entry name" value="P-loop containing nucleotide triphosphate hydrolases"/>
    <property type="match status" value="1"/>
</dbReference>
<comment type="similarity">
    <text evidence="3">Belongs to the AAA ATPase family. Highly divergent.</text>
</comment>
<proteinExistence type="inferred from homology"/>
<dbReference type="OrthoDB" id="7438987at2"/>